<dbReference type="InterPro" id="IPR050155">
    <property type="entry name" value="HAD-like_hydrolase_sf"/>
</dbReference>
<dbReference type="InterPro" id="IPR036412">
    <property type="entry name" value="HAD-like_sf"/>
</dbReference>
<dbReference type="PANTHER" id="PTHR43434:SF19">
    <property type="entry name" value="PHOSPHONOACETALDEHYDE HYDROLASE"/>
    <property type="match status" value="1"/>
</dbReference>
<name>A0A318LKI1_9PSEU</name>
<dbReference type="GO" id="GO:0006281">
    <property type="term" value="P:DNA repair"/>
    <property type="evidence" value="ECO:0007669"/>
    <property type="project" value="TreeGrafter"/>
</dbReference>
<dbReference type="AlphaFoldDB" id="A0A318LKI1"/>
<sequence length="232" mass="24094">MTASPNRLVLWDIDLTLVDLRGLGGSWYTEALASVAGIALEEMPRFAGRTELAITTELLTAHGIEADDELVQRVWRELVALSTRSLPTLSGRGHALPGAQDALAALAGHGVVQSLVTGNLPEIAEHKLSAFGLHTHIDFGIGGYGSLSAHRPDLVERAVALASAKHGTTFAPGAVAVVGDTPHDIESALHHGAVAVGVATGWYGEDELRASGAHVVFGDLSDTAAVLAGLLR</sequence>
<dbReference type="Pfam" id="PF12710">
    <property type="entry name" value="HAD"/>
    <property type="match status" value="1"/>
</dbReference>
<evidence type="ECO:0000313" key="2">
    <source>
        <dbReference type="Proteomes" id="UP000247892"/>
    </source>
</evidence>
<dbReference type="Proteomes" id="UP000247892">
    <property type="component" value="Unassembled WGS sequence"/>
</dbReference>
<dbReference type="GO" id="GO:0008967">
    <property type="term" value="F:phosphoglycolate phosphatase activity"/>
    <property type="evidence" value="ECO:0007669"/>
    <property type="project" value="TreeGrafter"/>
</dbReference>
<dbReference type="SFLD" id="SFLDS00003">
    <property type="entry name" value="Haloacid_Dehalogenase"/>
    <property type="match status" value="1"/>
</dbReference>
<dbReference type="Gene3D" id="3.40.50.1000">
    <property type="entry name" value="HAD superfamily/HAD-like"/>
    <property type="match status" value="1"/>
</dbReference>
<accession>A0A318LKI1</accession>
<comment type="caution">
    <text evidence="1">The sequence shown here is derived from an EMBL/GenBank/DDBJ whole genome shotgun (WGS) entry which is preliminary data.</text>
</comment>
<organism evidence="1 2">
    <name type="scientific">Prauserella flavalba</name>
    <dbReference type="NCBI Taxonomy" id="1477506"/>
    <lineage>
        <taxon>Bacteria</taxon>
        <taxon>Bacillati</taxon>
        <taxon>Actinomycetota</taxon>
        <taxon>Actinomycetes</taxon>
        <taxon>Pseudonocardiales</taxon>
        <taxon>Pseudonocardiaceae</taxon>
        <taxon>Prauserella</taxon>
    </lineage>
</organism>
<dbReference type="InterPro" id="IPR023198">
    <property type="entry name" value="PGP-like_dom2"/>
</dbReference>
<evidence type="ECO:0000313" key="1">
    <source>
        <dbReference type="EMBL" id="PXY24316.1"/>
    </source>
</evidence>
<protein>
    <submittedName>
        <fullName evidence="1">Haloacid dehalogenase</fullName>
    </submittedName>
</protein>
<reference evidence="1 2" key="1">
    <citation type="submission" date="2016-07" db="EMBL/GenBank/DDBJ databases">
        <title>Draft genome sequence of Prauserella sp. YIM 121212, isolated from alkaline soil.</title>
        <authorList>
            <person name="Ruckert C."/>
            <person name="Albersmeier A."/>
            <person name="Jiang C.-L."/>
            <person name="Jiang Y."/>
            <person name="Kalinowski J."/>
            <person name="Schneider O."/>
            <person name="Winkler A."/>
            <person name="Zotchev S.B."/>
        </authorList>
    </citation>
    <scope>NUCLEOTIDE SEQUENCE [LARGE SCALE GENOMIC DNA]</scope>
    <source>
        <strain evidence="1 2">YIM 121212</strain>
    </source>
</reference>
<keyword evidence="2" id="KW-1185">Reference proteome</keyword>
<dbReference type="PANTHER" id="PTHR43434">
    <property type="entry name" value="PHOSPHOGLYCOLATE PHOSPHATASE"/>
    <property type="match status" value="1"/>
</dbReference>
<dbReference type="Gene3D" id="1.10.150.240">
    <property type="entry name" value="Putative phosphatase, domain 2"/>
    <property type="match status" value="1"/>
</dbReference>
<dbReference type="GO" id="GO:0005829">
    <property type="term" value="C:cytosol"/>
    <property type="evidence" value="ECO:0007669"/>
    <property type="project" value="TreeGrafter"/>
</dbReference>
<dbReference type="EMBL" id="MASU01000013">
    <property type="protein sequence ID" value="PXY24316.1"/>
    <property type="molecule type" value="Genomic_DNA"/>
</dbReference>
<dbReference type="SUPFAM" id="SSF56784">
    <property type="entry name" value="HAD-like"/>
    <property type="match status" value="1"/>
</dbReference>
<dbReference type="SFLD" id="SFLDG01129">
    <property type="entry name" value="C1.5:_HAD__Beta-PGM__Phosphata"/>
    <property type="match status" value="1"/>
</dbReference>
<dbReference type="RefSeq" id="WP_245960067.1">
    <property type="nucleotide sequence ID" value="NZ_JBHVKT010000018.1"/>
</dbReference>
<proteinExistence type="predicted"/>
<dbReference type="InterPro" id="IPR023214">
    <property type="entry name" value="HAD_sf"/>
</dbReference>
<gene>
    <name evidence="1" type="ORF">BA062_29285</name>
</gene>